<feature type="binding site" evidence="7">
    <location>
        <begin position="228"/>
        <end position="229"/>
    </location>
    <ligand>
        <name>S-adenosyl-L-methionine</name>
        <dbReference type="ChEBI" id="CHEBI:59789"/>
    </ligand>
</feature>
<sequence>MNVAQPKTQRPKVLESFRPITDDEFGRFRELIFRKAGISMADEKKVLVSGRLSKRLRHYHLSTFEQYYQLVRNTQQYPSEMQVMVDLLTTNETYFFREPNHFEFLRQHLKESRPSGTFRIWSAACSSGEEVYTLAMTLAEALPHKTWEVVGSDVSQRMLDHCQKAVYPLSRRGSMSDYYLRQYCLKGIRQQEGYFLVERFLRSRCTFHQVNLIEPLPNLGLFDAIFLRNVMIYFNRDTKQKVIQKLLQQLKPNGLLFIGHSESLNGLDHQAKLIRSSIYRKQCE</sequence>
<dbReference type="PANTHER" id="PTHR24422">
    <property type="entry name" value="CHEMOTAXIS PROTEIN METHYLTRANSFERASE"/>
    <property type="match status" value="1"/>
</dbReference>
<name>A0A151JDP0_9VIBR</name>
<dbReference type="CDD" id="cd02440">
    <property type="entry name" value="AdoMet_MTases"/>
    <property type="match status" value="1"/>
</dbReference>
<keyword evidence="4 6" id="KW-0808">Transferase</keyword>
<evidence type="ECO:0000313" key="9">
    <source>
        <dbReference type="EMBL" id="KYN23884.1"/>
    </source>
</evidence>
<gene>
    <name evidence="9" type="ORF">AUQ44_18705</name>
</gene>
<keyword evidence="3 6" id="KW-0489">Methyltransferase</keyword>
<dbReference type="InterPro" id="IPR036804">
    <property type="entry name" value="CheR_N_sf"/>
</dbReference>
<dbReference type="Gene3D" id="3.40.50.150">
    <property type="entry name" value="Vaccinia Virus protein VP39"/>
    <property type="match status" value="1"/>
</dbReference>
<dbReference type="InterPro" id="IPR026024">
    <property type="entry name" value="Chemotaxis_MeTrfase_CheR"/>
</dbReference>
<dbReference type="SUPFAM" id="SSF47757">
    <property type="entry name" value="Chemotaxis receptor methyltransferase CheR, N-terminal domain"/>
    <property type="match status" value="1"/>
</dbReference>
<feature type="binding site" evidence="7">
    <location>
        <position position="153"/>
    </location>
    <ligand>
        <name>S-adenosyl-L-methionine</name>
        <dbReference type="ChEBI" id="CHEBI:59789"/>
    </ligand>
</feature>
<evidence type="ECO:0000256" key="6">
    <source>
        <dbReference type="PIRNR" id="PIRNR000410"/>
    </source>
</evidence>
<dbReference type="EMBL" id="LOMK01000002">
    <property type="protein sequence ID" value="KYN23884.1"/>
    <property type="molecule type" value="Genomic_DNA"/>
</dbReference>
<comment type="caution">
    <text evidence="9">The sequence shown here is derived from an EMBL/GenBank/DDBJ whole genome shotgun (WGS) entry which is preliminary data.</text>
</comment>
<organism evidence="9 10">
    <name type="scientific">Vibrio cidicii</name>
    <dbReference type="NCBI Taxonomy" id="1763883"/>
    <lineage>
        <taxon>Bacteria</taxon>
        <taxon>Pseudomonadati</taxon>
        <taxon>Pseudomonadota</taxon>
        <taxon>Gammaproteobacteria</taxon>
        <taxon>Vibrionales</taxon>
        <taxon>Vibrionaceae</taxon>
        <taxon>Vibrio</taxon>
    </lineage>
</organism>
<dbReference type="PIRSF" id="PIRSF000410">
    <property type="entry name" value="CheR"/>
    <property type="match status" value="1"/>
</dbReference>
<dbReference type="AlphaFoldDB" id="A0A151JDP0"/>
<feature type="binding site" evidence="7">
    <location>
        <begin position="211"/>
        <end position="212"/>
    </location>
    <ligand>
        <name>S-adenosyl-L-methionine</name>
        <dbReference type="ChEBI" id="CHEBI:59789"/>
    </ligand>
</feature>
<proteinExistence type="predicted"/>
<dbReference type="Pfam" id="PF01739">
    <property type="entry name" value="CheR"/>
    <property type="match status" value="1"/>
</dbReference>
<dbReference type="GO" id="GO:0032259">
    <property type="term" value="P:methylation"/>
    <property type="evidence" value="ECO:0007669"/>
    <property type="project" value="UniProtKB-KW"/>
</dbReference>
<dbReference type="InterPro" id="IPR050903">
    <property type="entry name" value="Bact_Chemotaxis_MeTrfase"/>
</dbReference>
<dbReference type="Pfam" id="PF03705">
    <property type="entry name" value="CheR_N"/>
    <property type="match status" value="1"/>
</dbReference>
<feature type="binding site" evidence="7">
    <location>
        <position position="91"/>
    </location>
    <ligand>
        <name>S-adenosyl-L-methionine</name>
        <dbReference type="ChEBI" id="CHEBI:59789"/>
    </ligand>
</feature>
<dbReference type="PRINTS" id="PR00996">
    <property type="entry name" value="CHERMTFRASE"/>
</dbReference>
<dbReference type="SMART" id="SM00138">
    <property type="entry name" value="MeTrc"/>
    <property type="match status" value="1"/>
</dbReference>
<comment type="catalytic activity">
    <reaction evidence="1 6">
        <text>L-glutamyl-[protein] + S-adenosyl-L-methionine = [protein]-L-glutamate 5-O-methyl ester + S-adenosyl-L-homocysteine</text>
        <dbReference type="Rhea" id="RHEA:24452"/>
        <dbReference type="Rhea" id="RHEA-COMP:10208"/>
        <dbReference type="Rhea" id="RHEA-COMP:10311"/>
        <dbReference type="ChEBI" id="CHEBI:29973"/>
        <dbReference type="ChEBI" id="CHEBI:57856"/>
        <dbReference type="ChEBI" id="CHEBI:59789"/>
        <dbReference type="ChEBI" id="CHEBI:82795"/>
        <dbReference type="EC" id="2.1.1.80"/>
    </reaction>
</comment>
<evidence type="ECO:0000256" key="3">
    <source>
        <dbReference type="ARBA" id="ARBA00022603"/>
    </source>
</evidence>
<evidence type="ECO:0000256" key="7">
    <source>
        <dbReference type="PIRSR" id="PIRSR000410-1"/>
    </source>
</evidence>
<evidence type="ECO:0000256" key="4">
    <source>
        <dbReference type="ARBA" id="ARBA00022679"/>
    </source>
</evidence>
<keyword evidence="5 6" id="KW-0949">S-adenosyl-L-methionine</keyword>
<evidence type="ECO:0000256" key="2">
    <source>
        <dbReference type="ARBA" id="ARBA00002759"/>
    </source>
</evidence>
<evidence type="ECO:0000256" key="5">
    <source>
        <dbReference type="ARBA" id="ARBA00022691"/>
    </source>
</evidence>
<evidence type="ECO:0000313" key="10">
    <source>
        <dbReference type="Proteomes" id="UP000075349"/>
    </source>
</evidence>
<dbReference type="GO" id="GO:0008983">
    <property type="term" value="F:protein-glutamate O-methyltransferase activity"/>
    <property type="evidence" value="ECO:0007669"/>
    <property type="project" value="UniProtKB-EC"/>
</dbReference>
<dbReference type="SUPFAM" id="SSF53335">
    <property type="entry name" value="S-adenosyl-L-methionine-dependent methyltransferases"/>
    <property type="match status" value="1"/>
</dbReference>
<evidence type="ECO:0000256" key="1">
    <source>
        <dbReference type="ARBA" id="ARBA00001541"/>
    </source>
</evidence>
<comment type="function">
    <text evidence="2 6">Methylation of the membrane-bound methyl-accepting chemotaxis proteins (MCP) to form gamma-glutamyl methyl ester residues in MCP.</text>
</comment>
<dbReference type="InterPro" id="IPR029063">
    <property type="entry name" value="SAM-dependent_MTases_sf"/>
</dbReference>
<reference evidence="10" key="1">
    <citation type="submission" date="2015-12" db="EMBL/GenBank/DDBJ databases">
        <authorList>
            <person name="Tarr C.L."/>
            <person name="Gladney L.M."/>
        </authorList>
    </citation>
    <scope>NUCLEOTIDE SEQUENCE [LARGE SCALE GENOMIC DNA]</scope>
    <source>
        <strain evidence="10">2756-81</strain>
    </source>
</reference>
<dbReference type="Proteomes" id="UP000075349">
    <property type="component" value="Unassembled WGS sequence"/>
</dbReference>
<feature type="binding site" evidence="7">
    <location>
        <position position="97"/>
    </location>
    <ligand>
        <name>S-adenosyl-L-methionine</name>
        <dbReference type="ChEBI" id="CHEBI:59789"/>
    </ligand>
</feature>
<feature type="domain" description="CheR-type methyltransferase" evidence="8">
    <location>
        <begin position="13"/>
        <end position="284"/>
    </location>
</feature>
<feature type="binding site" evidence="7">
    <location>
        <position position="93"/>
    </location>
    <ligand>
        <name>S-adenosyl-L-methionine</name>
        <dbReference type="ChEBI" id="CHEBI:59789"/>
    </ligand>
</feature>
<dbReference type="Gene3D" id="1.10.155.10">
    <property type="entry name" value="Chemotaxis receptor methyltransferase CheR, N-terminal domain"/>
    <property type="match status" value="1"/>
</dbReference>
<dbReference type="InterPro" id="IPR022642">
    <property type="entry name" value="CheR_C"/>
</dbReference>
<accession>A0A151JDP0</accession>
<feature type="binding site" evidence="7">
    <location>
        <position position="130"/>
    </location>
    <ligand>
        <name>S-adenosyl-L-methionine</name>
        <dbReference type="ChEBI" id="CHEBI:59789"/>
    </ligand>
</feature>
<dbReference type="EC" id="2.1.1.80" evidence="6"/>
<dbReference type="PANTHER" id="PTHR24422:SF26">
    <property type="entry name" value="CHEMOTAXIS PROTEIN METHYLTRANSFERASE"/>
    <property type="match status" value="1"/>
</dbReference>
<evidence type="ECO:0000259" key="8">
    <source>
        <dbReference type="PROSITE" id="PS50123"/>
    </source>
</evidence>
<dbReference type="InterPro" id="IPR022641">
    <property type="entry name" value="CheR_N"/>
</dbReference>
<dbReference type="PROSITE" id="PS50123">
    <property type="entry name" value="CHER"/>
    <property type="match status" value="1"/>
</dbReference>
<protein>
    <recommendedName>
        <fullName evidence="6">Chemotaxis protein methyltransferase</fullName>
        <ecNumber evidence="6">2.1.1.80</ecNumber>
    </recommendedName>
</protein>
<dbReference type="InterPro" id="IPR000780">
    <property type="entry name" value="CheR_MeTrfase"/>
</dbReference>